<dbReference type="Pfam" id="PF11523">
    <property type="entry name" value="DUF3223"/>
    <property type="match status" value="1"/>
</dbReference>
<sequence>MAAEEGSSAPAAAAVTASTVHEQQGTHADDEAGKRTLPKQEGDGEGAGSAEKTEKGRPNKRQRTGPGASTLEAPKARGEMSKEELEAALKRQVEYYLSDQNLSTDAFFHGKIQEAEKEGKGVALNISFVLSSPRIQALKATATEVLEALKGSTEVTVSTDEAGNAWIVRKGPLPILRRKEKKAEKRRDDNTLGRDPHAVGCLARLSNLPAEAPKWQSIKDAIREHLPEKVQIRYVSRVDNKRQCAVWLGSFKGDRELLKEPLKLQVEGSEALLSLMSPSSVRACCNSDLPPRVRMSREKELQQFRRQLAGLPLLVAGTPFNSVDHLHKCMNDLLDKTEAGKTLKPDSVAEKAVLALLEYHPNAYVKKGGADKTPCGVKVDFHEKTNKAGEKVKCFFVLRKNNKTQEEDSEDFSLSKCMAEVSRNPPVKPEAYEAFMQQRYDAAAAAYEAAQQQLQKRRAAAAEAAAATEGAAEKEKEDNVKSQDLEANDITTKEHNNEEAPAASTTSTLGRAEP</sequence>
<feature type="compositionally biased region" description="Basic and acidic residues" evidence="3">
    <location>
        <begin position="27"/>
        <end position="42"/>
    </location>
</feature>
<evidence type="ECO:0000256" key="2">
    <source>
        <dbReference type="PROSITE-ProRule" id="PRU00332"/>
    </source>
</evidence>
<accession>A0A6P5WDY1</accession>
<gene>
    <name evidence="6" type="primary">LOC34620791</name>
</gene>
<protein>
    <submittedName>
        <fullName evidence="6">Uncharacterized protein LOC34620791</fullName>
    </submittedName>
</protein>
<dbReference type="AlphaFoldDB" id="A0A6P5WDY1"/>
<feature type="compositionally biased region" description="Polar residues" evidence="3">
    <location>
        <begin position="503"/>
        <end position="514"/>
    </location>
</feature>
<dbReference type="Pfam" id="PF05383">
    <property type="entry name" value="La"/>
    <property type="match status" value="1"/>
</dbReference>
<dbReference type="OrthoDB" id="409625at2759"/>
<dbReference type="PROSITE" id="PS50961">
    <property type="entry name" value="HTH_LA"/>
    <property type="match status" value="1"/>
</dbReference>
<feature type="compositionally biased region" description="Low complexity" evidence="3">
    <location>
        <begin position="461"/>
        <end position="470"/>
    </location>
</feature>
<dbReference type="RefSeq" id="XP_022592417.2">
    <property type="nucleotide sequence ID" value="XM_022734026.2"/>
</dbReference>
<dbReference type="Gene3D" id="3.10.450.40">
    <property type="match status" value="1"/>
</dbReference>
<feature type="domain" description="HTH La-type RNA-binding" evidence="4">
    <location>
        <begin position="79"/>
        <end position="175"/>
    </location>
</feature>
<keyword evidence="5" id="KW-1185">Reference proteome</keyword>
<dbReference type="SUPFAM" id="SSF46785">
    <property type="entry name" value="Winged helix' DNA-binding domain"/>
    <property type="match status" value="1"/>
</dbReference>
<evidence type="ECO:0000256" key="3">
    <source>
        <dbReference type="SAM" id="MobiDB-lite"/>
    </source>
</evidence>
<proteinExistence type="predicted"/>
<feature type="region of interest" description="Disordered" evidence="3">
    <location>
        <begin position="1"/>
        <end position="83"/>
    </location>
</feature>
<feature type="compositionally biased region" description="Low complexity" evidence="3">
    <location>
        <begin position="1"/>
        <end position="20"/>
    </location>
</feature>
<feature type="region of interest" description="Disordered" evidence="3">
    <location>
        <begin position="452"/>
        <end position="514"/>
    </location>
</feature>
<dbReference type="InterPro" id="IPR036390">
    <property type="entry name" value="WH_DNA-bd_sf"/>
</dbReference>
<reference evidence="6" key="1">
    <citation type="submission" date="2025-08" db="UniProtKB">
        <authorList>
            <consortium name="RefSeq"/>
        </authorList>
    </citation>
    <scope>IDENTIFICATION</scope>
</reference>
<dbReference type="Gene3D" id="1.10.10.10">
    <property type="entry name" value="Winged helix-like DNA-binding domain superfamily/Winged helix DNA-binding domain"/>
    <property type="match status" value="1"/>
</dbReference>
<evidence type="ECO:0000259" key="4">
    <source>
        <dbReference type="PROSITE" id="PS50961"/>
    </source>
</evidence>
<keyword evidence="1 2" id="KW-0694">RNA-binding</keyword>
<dbReference type="GeneID" id="34620791"/>
<dbReference type="InterPro" id="IPR006630">
    <property type="entry name" value="La_HTH"/>
</dbReference>
<evidence type="ECO:0000313" key="6">
    <source>
        <dbReference type="RefSeq" id="XP_022592417.2"/>
    </source>
</evidence>
<dbReference type="GO" id="GO:0003723">
    <property type="term" value="F:RNA binding"/>
    <property type="evidence" value="ECO:0007669"/>
    <property type="project" value="UniProtKB-UniRule"/>
</dbReference>
<evidence type="ECO:0000313" key="5">
    <source>
        <dbReference type="Proteomes" id="UP000515125"/>
    </source>
</evidence>
<name>A0A6P5WDY1_9EIME</name>
<evidence type="ECO:0000256" key="1">
    <source>
        <dbReference type="ARBA" id="ARBA00022884"/>
    </source>
</evidence>
<feature type="compositionally biased region" description="Basic and acidic residues" evidence="3">
    <location>
        <begin position="74"/>
        <end position="83"/>
    </location>
</feature>
<organism evidence="5 6">
    <name type="scientific">Cyclospora cayetanensis</name>
    <dbReference type="NCBI Taxonomy" id="88456"/>
    <lineage>
        <taxon>Eukaryota</taxon>
        <taxon>Sar</taxon>
        <taxon>Alveolata</taxon>
        <taxon>Apicomplexa</taxon>
        <taxon>Conoidasida</taxon>
        <taxon>Coccidia</taxon>
        <taxon>Eucoccidiorida</taxon>
        <taxon>Eimeriorina</taxon>
        <taxon>Eimeriidae</taxon>
        <taxon>Cyclospora</taxon>
    </lineage>
</organism>
<dbReference type="Proteomes" id="UP000515125">
    <property type="component" value="Unplaced"/>
</dbReference>
<dbReference type="InterPro" id="IPR036388">
    <property type="entry name" value="WH-like_DNA-bd_sf"/>
</dbReference>
<feature type="compositionally biased region" description="Basic and acidic residues" evidence="3">
    <location>
        <begin position="471"/>
        <end position="484"/>
    </location>
</feature>
<dbReference type="SMART" id="SM00715">
    <property type="entry name" value="LA"/>
    <property type="match status" value="1"/>
</dbReference>